<dbReference type="Gene3D" id="1.10.287.470">
    <property type="entry name" value="Helix hairpin bin"/>
    <property type="match status" value="1"/>
</dbReference>
<dbReference type="EMBL" id="WJPO01000026">
    <property type="protein sequence ID" value="MRH22237.1"/>
    <property type="molecule type" value="Genomic_DNA"/>
</dbReference>
<dbReference type="SUPFAM" id="SSF111369">
    <property type="entry name" value="HlyD-like secretion proteins"/>
    <property type="match status" value="1"/>
</dbReference>
<comment type="caution">
    <text evidence="6">The sequence shown here is derived from an EMBL/GenBank/DDBJ whole genome shotgun (WGS) entry which is preliminary data.</text>
</comment>
<dbReference type="Gene3D" id="2.40.420.20">
    <property type="match status" value="1"/>
</dbReference>
<dbReference type="InterPro" id="IPR006143">
    <property type="entry name" value="RND_pump_MFP"/>
</dbReference>
<dbReference type="GO" id="GO:0015562">
    <property type="term" value="F:efflux transmembrane transporter activity"/>
    <property type="evidence" value="ECO:0007669"/>
    <property type="project" value="TreeGrafter"/>
</dbReference>
<evidence type="ECO:0000313" key="6">
    <source>
        <dbReference type="EMBL" id="MRH22237.1"/>
    </source>
</evidence>
<dbReference type="Pfam" id="PF25917">
    <property type="entry name" value="BSH_RND"/>
    <property type="match status" value="1"/>
</dbReference>
<dbReference type="OrthoDB" id="9791520at2"/>
<evidence type="ECO:0000256" key="2">
    <source>
        <dbReference type="SAM" id="Coils"/>
    </source>
</evidence>
<reference evidence="6 7" key="1">
    <citation type="submission" date="2019-11" db="EMBL/GenBank/DDBJ databases">
        <title>Draft Whole-Genome sequence of the marine photosynthetic bacterium Rhodovulum strictum DSM 11289.</title>
        <authorList>
            <person name="Kyndt J.A."/>
            <person name="Meyer T.E."/>
        </authorList>
    </citation>
    <scope>NUCLEOTIDE SEQUENCE [LARGE SCALE GENOMIC DNA]</scope>
    <source>
        <strain evidence="6 7">DSM 11289</strain>
    </source>
</reference>
<dbReference type="PANTHER" id="PTHR30469">
    <property type="entry name" value="MULTIDRUG RESISTANCE PROTEIN MDTA"/>
    <property type="match status" value="1"/>
</dbReference>
<dbReference type="InterPro" id="IPR058625">
    <property type="entry name" value="MdtA-like_BSH"/>
</dbReference>
<keyword evidence="4" id="KW-1133">Transmembrane helix</keyword>
<dbReference type="AlphaFoldDB" id="A0A844BQK4"/>
<proteinExistence type="inferred from homology"/>
<evidence type="ECO:0000313" key="7">
    <source>
        <dbReference type="Proteomes" id="UP000466730"/>
    </source>
</evidence>
<accession>A0A844BQK4</accession>
<dbReference type="Proteomes" id="UP000466730">
    <property type="component" value="Unassembled WGS sequence"/>
</dbReference>
<dbReference type="RefSeq" id="WP_153749517.1">
    <property type="nucleotide sequence ID" value="NZ_BAAADI010000040.1"/>
</dbReference>
<keyword evidence="4" id="KW-0472">Membrane</keyword>
<dbReference type="Gene3D" id="2.40.50.100">
    <property type="match status" value="1"/>
</dbReference>
<feature type="domain" description="Multidrug resistance protein MdtA-like barrel-sandwich hybrid" evidence="5">
    <location>
        <begin position="95"/>
        <end position="226"/>
    </location>
</feature>
<evidence type="ECO:0000256" key="3">
    <source>
        <dbReference type="SAM" id="MobiDB-lite"/>
    </source>
</evidence>
<evidence type="ECO:0000256" key="4">
    <source>
        <dbReference type="SAM" id="Phobius"/>
    </source>
</evidence>
<comment type="similarity">
    <text evidence="1">Belongs to the membrane fusion protein (MFP) (TC 8.A.1) family.</text>
</comment>
<keyword evidence="4" id="KW-0812">Transmembrane</keyword>
<feature type="coiled-coil region" evidence="2">
    <location>
        <begin position="171"/>
        <end position="198"/>
    </location>
</feature>
<feature type="transmembrane region" description="Helical" evidence="4">
    <location>
        <begin position="43"/>
        <end position="64"/>
    </location>
</feature>
<keyword evidence="2" id="KW-0175">Coiled coil</keyword>
<dbReference type="GO" id="GO:1990281">
    <property type="term" value="C:efflux pump complex"/>
    <property type="evidence" value="ECO:0007669"/>
    <property type="project" value="TreeGrafter"/>
</dbReference>
<organism evidence="6 7">
    <name type="scientific">Rhodovulum strictum</name>
    <dbReference type="NCBI Taxonomy" id="58314"/>
    <lineage>
        <taxon>Bacteria</taxon>
        <taxon>Pseudomonadati</taxon>
        <taxon>Pseudomonadota</taxon>
        <taxon>Alphaproteobacteria</taxon>
        <taxon>Rhodobacterales</taxon>
        <taxon>Paracoccaceae</taxon>
        <taxon>Rhodovulum</taxon>
    </lineage>
</organism>
<dbReference type="Gene3D" id="2.40.30.170">
    <property type="match status" value="1"/>
</dbReference>
<name>A0A844BQK4_9RHOB</name>
<dbReference type="PANTHER" id="PTHR30469:SF15">
    <property type="entry name" value="HLYD FAMILY OF SECRETION PROTEINS"/>
    <property type="match status" value="1"/>
</dbReference>
<dbReference type="NCBIfam" id="TIGR01730">
    <property type="entry name" value="RND_mfp"/>
    <property type="match status" value="1"/>
</dbReference>
<keyword evidence="7" id="KW-1185">Reference proteome</keyword>
<evidence type="ECO:0000259" key="5">
    <source>
        <dbReference type="Pfam" id="PF25917"/>
    </source>
</evidence>
<feature type="region of interest" description="Disordered" evidence="3">
    <location>
        <begin position="1"/>
        <end position="36"/>
    </location>
</feature>
<evidence type="ECO:0000256" key="1">
    <source>
        <dbReference type="ARBA" id="ARBA00009477"/>
    </source>
</evidence>
<protein>
    <submittedName>
        <fullName evidence="6">Efflux RND transporter periplasmic adaptor subunit</fullName>
    </submittedName>
</protein>
<sequence>MTTPVQQKWSDPAREAAPAEASDRRLPAVRPSPASPAPRLRRIWIVGLVLAGGAGLGFFLQPWASSPVVVAVETVTLAPVTRILAVNGRIEALHSVDVRAQVGGTLADLSVVEGDSVQSGGIVARIDSTAQQAVLRQAMAGLDAALVAQAQAQATLERTRALGANVARTVLENAETAVQSAAQEAARMTALVDQAQIQLGNFTIRAPMTGTVLALNADPGQTIDPSTVLMTIADLGQLTVETDVDEAYATQLRADMPAVLQLTGETAKREGRVSYVSQRVDAATGGLAVKLVFDEPVTAPVGLTVTANIVIDRRDAALTVPRTAVVTGDGRPAVLVVSDGIARLRPVTVIDWPAARLIVTEGLVPGDALILDATGIADGQSVRVEQP</sequence>
<gene>
    <name evidence="6" type="ORF">GH815_14700</name>
</gene>